<dbReference type="Gene3D" id="1.10.4030.10">
    <property type="entry name" value="Porin chaperone SurA, peptide-binding domain"/>
    <property type="match status" value="1"/>
</dbReference>
<comment type="catalytic activity">
    <reaction evidence="1">
        <text>[protein]-peptidylproline (omega=180) = [protein]-peptidylproline (omega=0)</text>
        <dbReference type="Rhea" id="RHEA:16237"/>
        <dbReference type="Rhea" id="RHEA-COMP:10747"/>
        <dbReference type="Rhea" id="RHEA-COMP:10748"/>
        <dbReference type="ChEBI" id="CHEBI:83833"/>
        <dbReference type="ChEBI" id="CHEBI:83834"/>
        <dbReference type="EC" id="5.2.1.8"/>
    </reaction>
</comment>
<dbReference type="EMBL" id="LNJP01000003">
    <property type="protein sequence ID" value="KWZ31563.1"/>
    <property type="molecule type" value="Genomic_DNA"/>
</dbReference>
<gene>
    <name evidence="10" type="ORF">WS64_25165</name>
</gene>
<feature type="signal peptide" evidence="8">
    <location>
        <begin position="1"/>
        <end position="25"/>
    </location>
</feature>
<proteinExistence type="inferred from homology"/>
<evidence type="ECO:0000256" key="1">
    <source>
        <dbReference type="ARBA" id="ARBA00000971"/>
    </source>
</evidence>
<reference evidence="10 11" key="1">
    <citation type="submission" date="2015-11" db="EMBL/GenBank/DDBJ databases">
        <authorList>
            <person name="Sahl J."/>
            <person name="Wagner D."/>
            <person name="Keim P."/>
        </authorList>
    </citation>
    <scope>NUCLEOTIDE SEQUENCE [LARGE SCALE GENOMIC DNA]</scope>
    <source>
        <strain evidence="10 11">AZ-4-2-10-S1-D7</strain>
    </source>
</reference>
<feature type="domain" description="PpiC" evidence="9">
    <location>
        <begin position="137"/>
        <end position="234"/>
    </location>
</feature>
<dbReference type="InterPro" id="IPR000297">
    <property type="entry name" value="PPIase_PpiC"/>
</dbReference>
<dbReference type="SUPFAM" id="SSF54534">
    <property type="entry name" value="FKBP-like"/>
    <property type="match status" value="1"/>
</dbReference>
<evidence type="ECO:0000313" key="10">
    <source>
        <dbReference type="EMBL" id="KWZ31563.1"/>
    </source>
</evidence>
<dbReference type="InterPro" id="IPR050245">
    <property type="entry name" value="PrsA_foldase"/>
</dbReference>
<evidence type="ECO:0000256" key="3">
    <source>
        <dbReference type="ARBA" id="ARBA00013194"/>
    </source>
</evidence>
<dbReference type="RefSeq" id="WP_059641021.1">
    <property type="nucleotide sequence ID" value="NZ_LNJP01000003.1"/>
</dbReference>
<dbReference type="GO" id="GO:0003755">
    <property type="term" value="F:peptidyl-prolyl cis-trans isomerase activity"/>
    <property type="evidence" value="ECO:0007669"/>
    <property type="project" value="UniProtKB-KW"/>
</dbReference>
<dbReference type="Proteomes" id="UP000070434">
    <property type="component" value="Unassembled WGS sequence"/>
</dbReference>
<keyword evidence="5 7" id="KW-0697">Rotamase</keyword>
<dbReference type="Pfam" id="PF13145">
    <property type="entry name" value="Rotamase_2"/>
    <property type="match status" value="1"/>
</dbReference>
<evidence type="ECO:0000256" key="5">
    <source>
        <dbReference type="ARBA" id="ARBA00023110"/>
    </source>
</evidence>
<evidence type="ECO:0000256" key="7">
    <source>
        <dbReference type="PROSITE-ProRule" id="PRU00278"/>
    </source>
</evidence>
<dbReference type="AlphaFoldDB" id="A0AAW3PS89"/>
<name>A0AAW3PS89_9BURK</name>
<comment type="caution">
    <text evidence="10">The sequence shown here is derived from an EMBL/GenBank/DDBJ whole genome shotgun (WGS) entry which is preliminary data.</text>
</comment>
<evidence type="ECO:0000256" key="8">
    <source>
        <dbReference type="SAM" id="SignalP"/>
    </source>
</evidence>
<evidence type="ECO:0000256" key="2">
    <source>
        <dbReference type="ARBA" id="ARBA00007656"/>
    </source>
</evidence>
<keyword evidence="6 7" id="KW-0413">Isomerase</keyword>
<dbReference type="InterPro" id="IPR046357">
    <property type="entry name" value="PPIase_dom_sf"/>
</dbReference>
<dbReference type="InterPro" id="IPR027304">
    <property type="entry name" value="Trigger_fact/SurA_dom_sf"/>
</dbReference>
<dbReference type="PANTHER" id="PTHR47245:SF1">
    <property type="entry name" value="FOLDASE PROTEIN PRSA"/>
    <property type="match status" value="1"/>
</dbReference>
<dbReference type="PANTHER" id="PTHR47245">
    <property type="entry name" value="PEPTIDYLPROLYL ISOMERASE"/>
    <property type="match status" value="1"/>
</dbReference>
<keyword evidence="4 8" id="KW-0732">Signal</keyword>
<evidence type="ECO:0000256" key="4">
    <source>
        <dbReference type="ARBA" id="ARBA00022729"/>
    </source>
</evidence>
<evidence type="ECO:0000259" key="9">
    <source>
        <dbReference type="PROSITE" id="PS50198"/>
    </source>
</evidence>
<protein>
    <recommendedName>
        <fullName evidence="3">peptidylprolyl isomerase</fullName>
        <ecNumber evidence="3">5.2.1.8</ecNumber>
    </recommendedName>
</protein>
<evidence type="ECO:0000256" key="6">
    <source>
        <dbReference type="ARBA" id="ARBA00023235"/>
    </source>
</evidence>
<accession>A0AAW3PS89</accession>
<feature type="chain" id="PRO_5043935333" description="peptidylprolyl isomerase" evidence="8">
    <location>
        <begin position="26"/>
        <end position="278"/>
    </location>
</feature>
<dbReference type="EC" id="5.2.1.8" evidence="3"/>
<dbReference type="SUPFAM" id="SSF109998">
    <property type="entry name" value="Triger factor/SurA peptide-binding domain-like"/>
    <property type="match status" value="1"/>
</dbReference>
<dbReference type="Gene3D" id="3.10.50.40">
    <property type="match status" value="1"/>
</dbReference>
<comment type="similarity">
    <text evidence="2">Belongs to the PpiC/parvulin rotamase family.</text>
</comment>
<sequence length="278" mass="29056">MKTRIQAIPAVIALVCATGMTGAVAAEAGAAPLPKGIVAVVNNAPIVQSDVDTIVKASGQPDTPALRDAVKRDLIVRQLIEQAADKANYGSRPEVQGIVSRARASAAADLYLRDALGAQRVTDAQVKARYDYIVANAAQFEYRAQVVAVPDVAKANAVAAELKQGAAFDAVAKKYNTTANAGVAEWSELKTPLAEGHTAGLPMPLAQAMTSLKPGAVSGPVQIGNAYAFVKLADKRPVVVPSFDKAKPVLRQQLEQQARQNAMAALVDKLAAQATIEQ</sequence>
<evidence type="ECO:0000313" key="11">
    <source>
        <dbReference type="Proteomes" id="UP000070434"/>
    </source>
</evidence>
<dbReference type="PROSITE" id="PS50198">
    <property type="entry name" value="PPIC_PPIASE_2"/>
    <property type="match status" value="1"/>
</dbReference>
<organism evidence="10 11">
    <name type="scientific">Burkholderia anthina</name>
    <dbReference type="NCBI Taxonomy" id="179879"/>
    <lineage>
        <taxon>Bacteria</taxon>
        <taxon>Pseudomonadati</taxon>
        <taxon>Pseudomonadota</taxon>
        <taxon>Betaproteobacteria</taxon>
        <taxon>Burkholderiales</taxon>
        <taxon>Burkholderiaceae</taxon>
        <taxon>Burkholderia</taxon>
        <taxon>Burkholderia cepacia complex</taxon>
    </lineage>
</organism>